<evidence type="ECO:0000313" key="2">
    <source>
        <dbReference type="Proteomes" id="UP000095280"/>
    </source>
</evidence>
<feature type="compositionally biased region" description="Polar residues" evidence="1">
    <location>
        <begin position="66"/>
        <end position="99"/>
    </location>
</feature>
<name>A0A1I8HLP1_9PLAT</name>
<sequence>QDSTSQSSQLQQDLASQQKQQQNPATQSPQPHQDTASQQKPHQNSASHSPQLLQNSANKSKKQRRSTSQQKPHQDSASQQKPHQDSASQQKPHQDSASQQKRHQDSASFSPEQHESAKRARNKSRSVKRKGSKQSRCESADSFEAGSSHQAAAKGTSSAVDFVVSISTPANCSEMSISNIFEHTYRQQWSCHGDVRCKKWLPQPVHTLAFALPMTMLQKQGSSEFQISVYKGFETVYVTAAILQVEPTQLMRQDHLH</sequence>
<evidence type="ECO:0000313" key="3">
    <source>
        <dbReference type="WBParaSite" id="maker-uti_cns_0006867-snap-gene-0.6-mRNA-1"/>
    </source>
</evidence>
<keyword evidence="2" id="KW-1185">Reference proteome</keyword>
<feature type="compositionally biased region" description="Basic residues" evidence="1">
    <location>
        <begin position="119"/>
        <end position="133"/>
    </location>
</feature>
<feature type="compositionally biased region" description="Polar residues" evidence="1">
    <location>
        <begin position="145"/>
        <end position="154"/>
    </location>
</feature>
<dbReference type="Proteomes" id="UP000095280">
    <property type="component" value="Unplaced"/>
</dbReference>
<evidence type="ECO:0000256" key="1">
    <source>
        <dbReference type="SAM" id="MobiDB-lite"/>
    </source>
</evidence>
<protein>
    <submittedName>
        <fullName evidence="3">SKICH domain-containing protein</fullName>
    </submittedName>
</protein>
<feature type="region of interest" description="Disordered" evidence="1">
    <location>
        <begin position="1"/>
        <end position="154"/>
    </location>
</feature>
<reference evidence="3" key="1">
    <citation type="submission" date="2016-11" db="UniProtKB">
        <authorList>
            <consortium name="WormBaseParasite"/>
        </authorList>
    </citation>
    <scope>IDENTIFICATION</scope>
</reference>
<feature type="compositionally biased region" description="Low complexity" evidence="1">
    <location>
        <begin position="1"/>
        <end position="22"/>
    </location>
</feature>
<proteinExistence type="predicted"/>
<dbReference type="AlphaFoldDB" id="A0A1I8HLP1"/>
<feature type="compositionally biased region" description="Polar residues" evidence="1">
    <location>
        <begin position="23"/>
        <end position="58"/>
    </location>
</feature>
<organism evidence="2 3">
    <name type="scientific">Macrostomum lignano</name>
    <dbReference type="NCBI Taxonomy" id="282301"/>
    <lineage>
        <taxon>Eukaryota</taxon>
        <taxon>Metazoa</taxon>
        <taxon>Spiralia</taxon>
        <taxon>Lophotrochozoa</taxon>
        <taxon>Platyhelminthes</taxon>
        <taxon>Rhabditophora</taxon>
        <taxon>Macrostomorpha</taxon>
        <taxon>Macrostomida</taxon>
        <taxon>Macrostomidae</taxon>
        <taxon>Macrostomum</taxon>
    </lineage>
</organism>
<accession>A0A1I8HLP1</accession>
<dbReference type="WBParaSite" id="maker-uti_cns_0006867-snap-gene-0.6-mRNA-1">
    <property type="protein sequence ID" value="maker-uti_cns_0006867-snap-gene-0.6-mRNA-1"/>
    <property type="gene ID" value="maker-uti_cns_0006867-snap-gene-0.6"/>
</dbReference>